<name>A0A2G1VV89_9FLAO</name>
<gene>
    <name evidence="3" type="ORF">CJ305_00230</name>
</gene>
<protein>
    <recommendedName>
        <fullName evidence="5">SPOR domain-containing protein</fullName>
    </recommendedName>
</protein>
<proteinExistence type="predicted"/>
<feature type="chain" id="PRO_5013740185" description="SPOR domain-containing protein" evidence="2">
    <location>
        <begin position="20"/>
        <end position="519"/>
    </location>
</feature>
<organism evidence="3 4">
    <name type="scientific">Leeuwenhoekiella nanhaiensis</name>
    <dbReference type="NCBI Taxonomy" id="1655491"/>
    <lineage>
        <taxon>Bacteria</taxon>
        <taxon>Pseudomonadati</taxon>
        <taxon>Bacteroidota</taxon>
        <taxon>Flavobacteriia</taxon>
        <taxon>Flavobacteriales</taxon>
        <taxon>Flavobacteriaceae</taxon>
        <taxon>Leeuwenhoekiella</taxon>
    </lineage>
</organism>
<dbReference type="AlphaFoldDB" id="A0A2G1VV89"/>
<dbReference type="RefSeq" id="WP_099644234.1">
    <property type="nucleotide sequence ID" value="NZ_KZ319287.1"/>
</dbReference>
<keyword evidence="2" id="KW-0732">Signal</keyword>
<evidence type="ECO:0000256" key="2">
    <source>
        <dbReference type="SAM" id="SignalP"/>
    </source>
</evidence>
<dbReference type="Proteomes" id="UP000229433">
    <property type="component" value="Unassembled WGS sequence"/>
</dbReference>
<comment type="caution">
    <text evidence="3">The sequence shown here is derived from an EMBL/GenBank/DDBJ whole genome shotgun (WGS) entry which is preliminary data.</text>
</comment>
<feature type="signal peptide" evidence="2">
    <location>
        <begin position="1"/>
        <end position="19"/>
    </location>
</feature>
<sequence>MRKMFLFLVFLGASGALFSQGGVSFQKVKEFYINGDTRVIGNSILSDHPTRVNNKPKSLNDRTEMQYVDIDDDSDTFSSSSANLDIPADAKIVYAGLYWAATYPGAEGKQKVRNDRMVYDIKKKRNRAFDLVRLKLPGSAAYTDVQGELVYDGVLDTNTDLKNAAPYVCYSDITDLLTSKNAGSGTYTLANVTALEGIMFGGSSAGWMLYLVYEQPEAPLQYMTSYQGFRYISLDEPEELRFSNFRVPETGEVKASLTLAALEGDLLLAKDAVFIYGEKNQEYVPLKTQVRYANNFFNSSITFDDRKYLARNPASNNTLGFDLAKLQIPNANNSLIDNDATGVTLRFKTEEDRLFVFFTAFQTEISSDYYQRVVVEGKEDRLPAKEEAEPAPETPELVAYEKDGTIEDEAPTDTQPDKTENRDPNLQNMLSAASITVEGQPEGYYVVNHVFSNASNASKWARKMENLGFAPKNFVNPENDYHYIYIDFSQDPDALYGRLQGYRKMEDLEKAWILKVNLD</sequence>
<keyword evidence="4" id="KW-1185">Reference proteome</keyword>
<accession>A0A2G1VV89</accession>
<evidence type="ECO:0008006" key="5">
    <source>
        <dbReference type="Google" id="ProtNLM"/>
    </source>
</evidence>
<evidence type="ECO:0000256" key="1">
    <source>
        <dbReference type="SAM" id="MobiDB-lite"/>
    </source>
</evidence>
<evidence type="ECO:0000313" key="3">
    <source>
        <dbReference type="EMBL" id="PHQ30693.1"/>
    </source>
</evidence>
<reference evidence="3 4" key="1">
    <citation type="submission" date="2017-08" db="EMBL/GenBank/DDBJ databases">
        <title>The whole genome shortgun sequences of strain Leeuwenhoekiella nanhaiensis G18 from the South China Sea.</title>
        <authorList>
            <person name="Liu Q."/>
        </authorList>
    </citation>
    <scope>NUCLEOTIDE SEQUENCE [LARGE SCALE GENOMIC DNA]</scope>
    <source>
        <strain evidence="3 4">G18</strain>
    </source>
</reference>
<dbReference type="EMBL" id="NQXA01000001">
    <property type="protein sequence ID" value="PHQ30693.1"/>
    <property type="molecule type" value="Genomic_DNA"/>
</dbReference>
<feature type="region of interest" description="Disordered" evidence="1">
    <location>
        <begin position="380"/>
        <end position="425"/>
    </location>
</feature>
<evidence type="ECO:0000313" key="4">
    <source>
        <dbReference type="Proteomes" id="UP000229433"/>
    </source>
</evidence>
<dbReference type="OrthoDB" id="607469at2"/>